<organism evidence="12 13">
    <name type="scientific">Cupriavidus metallidurans (strain ATCC 43123 / DSM 2839 / NBRC 102507 / CH34)</name>
    <name type="common">Ralstonia metallidurans</name>
    <dbReference type="NCBI Taxonomy" id="266264"/>
    <lineage>
        <taxon>Bacteria</taxon>
        <taxon>Pseudomonadati</taxon>
        <taxon>Pseudomonadota</taxon>
        <taxon>Betaproteobacteria</taxon>
        <taxon>Burkholderiales</taxon>
        <taxon>Burkholderiaceae</taxon>
        <taxon>Cupriavidus</taxon>
    </lineage>
</organism>
<evidence type="ECO:0000313" key="13">
    <source>
        <dbReference type="Proteomes" id="UP000002429"/>
    </source>
</evidence>
<keyword evidence="11" id="KW-0963">Cytoplasm</keyword>
<dbReference type="UniPathway" id="UPA00053">
    <property type="reaction ID" value="UER00088"/>
</dbReference>
<accession>Q1LG48</accession>
<evidence type="ECO:0000256" key="5">
    <source>
        <dbReference type="ARBA" id="ARBA00022679"/>
    </source>
</evidence>
<dbReference type="PRINTS" id="PR01100">
    <property type="entry name" value="SHIKIMTKNASE"/>
</dbReference>
<evidence type="ECO:0000256" key="11">
    <source>
        <dbReference type="HAMAP-Rule" id="MF_00109"/>
    </source>
</evidence>
<evidence type="ECO:0000256" key="4">
    <source>
        <dbReference type="ARBA" id="ARBA00022605"/>
    </source>
</evidence>
<feature type="binding site" evidence="11">
    <location>
        <position position="136"/>
    </location>
    <ligand>
        <name>ATP</name>
        <dbReference type="ChEBI" id="CHEBI:30616"/>
    </ligand>
</feature>
<comment type="subunit">
    <text evidence="11">Monomer.</text>
</comment>
<keyword evidence="13" id="KW-1185">Reference proteome</keyword>
<keyword evidence="8 11" id="KW-0067">ATP-binding</keyword>
<dbReference type="GO" id="GO:0000287">
    <property type="term" value="F:magnesium ion binding"/>
    <property type="evidence" value="ECO:0007669"/>
    <property type="project" value="UniProtKB-UniRule"/>
</dbReference>
<keyword evidence="9 11" id="KW-0057">Aromatic amino acid biosynthesis</keyword>
<dbReference type="Pfam" id="PF01202">
    <property type="entry name" value="SKI"/>
    <property type="match status" value="1"/>
</dbReference>
<dbReference type="HAMAP" id="MF_00109">
    <property type="entry name" value="Shikimate_kinase"/>
    <property type="match status" value="1"/>
</dbReference>
<feature type="binding site" evidence="11">
    <location>
        <position position="155"/>
    </location>
    <ligand>
        <name>substrate</name>
    </ligand>
</feature>
<keyword evidence="12" id="KW-0614">Plasmid</keyword>
<feature type="binding site" evidence="11">
    <location>
        <position position="76"/>
    </location>
    <ligand>
        <name>substrate</name>
    </ligand>
</feature>
<dbReference type="EMBL" id="CP000353">
    <property type="protein sequence ID" value="ABF10878.1"/>
    <property type="molecule type" value="Genomic_DNA"/>
</dbReference>
<feature type="binding site" evidence="11">
    <location>
        <begin position="30"/>
        <end position="35"/>
    </location>
    <ligand>
        <name>ATP</name>
        <dbReference type="ChEBI" id="CHEBI:30616"/>
    </ligand>
</feature>
<dbReference type="GO" id="GO:0008652">
    <property type="term" value="P:amino acid biosynthetic process"/>
    <property type="evidence" value="ECO:0007669"/>
    <property type="project" value="UniProtKB-KW"/>
</dbReference>
<dbReference type="InterPro" id="IPR031322">
    <property type="entry name" value="Shikimate/glucono_kinase"/>
</dbReference>
<comment type="cofactor">
    <cofactor evidence="11">
        <name>Mg(2+)</name>
        <dbReference type="ChEBI" id="CHEBI:18420"/>
    </cofactor>
    <text evidence="11">Binds 1 Mg(2+) ion per subunit.</text>
</comment>
<feature type="binding site" evidence="11">
    <location>
        <position position="34"/>
    </location>
    <ligand>
        <name>Mg(2+)</name>
        <dbReference type="ChEBI" id="CHEBI:18420"/>
    </ligand>
</feature>
<dbReference type="PANTHER" id="PTHR21087:SF16">
    <property type="entry name" value="SHIKIMATE KINASE 1, CHLOROPLASTIC"/>
    <property type="match status" value="1"/>
</dbReference>
<geneLocation type="plasmid" evidence="12 13">
    <name>megaplasmid</name>
</geneLocation>
<dbReference type="GO" id="GO:0009423">
    <property type="term" value="P:chorismate biosynthetic process"/>
    <property type="evidence" value="ECO:0007669"/>
    <property type="project" value="UniProtKB-UniRule"/>
</dbReference>
<keyword evidence="7 11" id="KW-0418">Kinase</keyword>
<comment type="subcellular location">
    <subcellularLocation>
        <location evidence="11">Cytoplasm</location>
    </subcellularLocation>
</comment>
<dbReference type="KEGG" id="rme:Rmet_4010"/>
<evidence type="ECO:0000256" key="7">
    <source>
        <dbReference type="ARBA" id="ARBA00022777"/>
    </source>
</evidence>
<dbReference type="eggNOG" id="COG0703">
    <property type="taxonomic scope" value="Bacteria"/>
</dbReference>
<dbReference type="Gene3D" id="3.40.50.300">
    <property type="entry name" value="P-loop containing nucleotide triphosphate hydrolases"/>
    <property type="match status" value="1"/>
</dbReference>
<feature type="binding site" evidence="11">
    <location>
        <position position="52"/>
    </location>
    <ligand>
        <name>substrate</name>
    </ligand>
</feature>
<dbReference type="AlphaFoldDB" id="Q1LG48"/>
<feature type="binding site" evidence="11">
    <location>
        <position position="98"/>
    </location>
    <ligand>
        <name>substrate</name>
    </ligand>
</feature>
<evidence type="ECO:0000256" key="9">
    <source>
        <dbReference type="ARBA" id="ARBA00023141"/>
    </source>
</evidence>
<evidence type="ECO:0000256" key="1">
    <source>
        <dbReference type="ARBA" id="ARBA00004842"/>
    </source>
</evidence>
<dbReference type="GO" id="GO:0009073">
    <property type="term" value="P:aromatic amino acid family biosynthetic process"/>
    <property type="evidence" value="ECO:0007669"/>
    <property type="project" value="UniProtKB-KW"/>
</dbReference>
<dbReference type="GO" id="GO:0005829">
    <property type="term" value="C:cytosol"/>
    <property type="evidence" value="ECO:0007669"/>
    <property type="project" value="TreeGrafter"/>
</dbReference>
<evidence type="ECO:0000256" key="6">
    <source>
        <dbReference type="ARBA" id="ARBA00022741"/>
    </source>
</evidence>
<keyword evidence="11" id="KW-0460">Magnesium</keyword>
<dbReference type="InterPro" id="IPR000623">
    <property type="entry name" value="Shikimate_kinase/TSH1"/>
</dbReference>
<protein>
    <recommendedName>
        <fullName evidence="3 11">Shikimate kinase</fullName>
        <shortName evidence="11">SK</shortName>
        <ecNumber evidence="3 11">2.7.1.71</ecNumber>
    </recommendedName>
</protein>
<dbReference type="PANTHER" id="PTHR21087">
    <property type="entry name" value="SHIKIMATE KINASE"/>
    <property type="match status" value="1"/>
</dbReference>
<dbReference type="SUPFAM" id="SSF52540">
    <property type="entry name" value="P-loop containing nucleoside triphosphate hydrolases"/>
    <property type="match status" value="1"/>
</dbReference>
<dbReference type="EC" id="2.7.1.71" evidence="3 11"/>
<evidence type="ECO:0000256" key="10">
    <source>
        <dbReference type="ARBA" id="ARBA00048567"/>
    </source>
</evidence>
<evidence type="ECO:0000256" key="8">
    <source>
        <dbReference type="ARBA" id="ARBA00022840"/>
    </source>
</evidence>
<dbReference type="GO" id="GO:0005524">
    <property type="term" value="F:ATP binding"/>
    <property type="evidence" value="ECO:0007669"/>
    <property type="project" value="UniProtKB-UniRule"/>
</dbReference>
<keyword evidence="6 11" id="KW-0547">Nucleotide-binding</keyword>
<dbReference type="PROSITE" id="PS01128">
    <property type="entry name" value="SHIKIMATE_KINASE"/>
    <property type="match status" value="1"/>
</dbReference>
<evidence type="ECO:0000313" key="12">
    <source>
        <dbReference type="EMBL" id="ABF10878.1"/>
    </source>
</evidence>
<dbReference type="Proteomes" id="UP000002429">
    <property type="component" value="Plasmid megaplasmid"/>
</dbReference>
<keyword evidence="4 11" id="KW-0028">Amino-acid biosynthesis</keyword>
<gene>
    <name evidence="11 12" type="primary">aroK</name>
    <name evidence="12" type="ordered locus">Rmet_4010</name>
</gene>
<comment type="function">
    <text evidence="11">Catalyzes the specific phosphorylation of the 3-hydroxyl group of shikimic acid using ATP as a cosubstrate.</text>
</comment>
<evidence type="ECO:0000256" key="3">
    <source>
        <dbReference type="ARBA" id="ARBA00012154"/>
    </source>
</evidence>
<keyword evidence="5 11" id="KW-0808">Transferase</keyword>
<comment type="caution">
    <text evidence="11">Lacks conserved residue(s) required for the propagation of feature annotation.</text>
</comment>
<name>Q1LG48_CUPMC</name>
<evidence type="ECO:0000256" key="2">
    <source>
        <dbReference type="ARBA" id="ARBA00006997"/>
    </source>
</evidence>
<comment type="pathway">
    <text evidence="1 11">Metabolic intermediate biosynthesis; chorismate biosynthesis; chorismate from D-erythrose 4-phosphate and phosphoenolpyruvate: step 5/7.</text>
</comment>
<dbReference type="HOGENOM" id="CLU_057607_2_2_4"/>
<dbReference type="InterPro" id="IPR027417">
    <property type="entry name" value="P-loop_NTPase"/>
</dbReference>
<keyword evidence="11" id="KW-0479">Metal-binding</keyword>
<dbReference type="InterPro" id="IPR023000">
    <property type="entry name" value="Shikimate_kinase_CS"/>
</dbReference>
<comment type="catalytic activity">
    <reaction evidence="10 11">
        <text>shikimate + ATP = 3-phosphoshikimate + ADP + H(+)</text>
        <dbReference type="Rhea" id="RHEA:13121"/>
        <dbReference type="ChEBI" id="CHEBI:15378"/>
        <dbReference type="ChEBI" id="CHEBI:30616"/>
        <dbReference type="ChEBI" id="CHEBI:36208"/>
        <dbReference type="ChEBI" id="CHEBI:145989"/>
        <dbReference type="ChEBI" id="CHEBI:456216"/>
        <dbReference type="EC" id="2.7.1.71"/>
    </reaction>
</comment>
<dbReference type="GO" id="GO:0004765">
    <property type="term" value="F:shikimate kinase activity"/>
    <property type="evidence" value="ECO:0007669"/>
    <property type="project" value="UniProtKB-UniRule"/>
</dbReference>
<comment type="similarity">
    <text evidence="2 11">Belongs to the shikimate kinase family.</text>
</comment>
<dbReference type="CDD" id="cd00464">
    <property type="entry name" value="SK"/>
    <property type="match status" value="1"/>
</dbReference>
<proteinExistence type="inferred from homology"/>
<sequence length="196" mass="21811">MLPFGGTSVQRAILDQQTSGDNLFFIGFMGAGKTTIGRAVAHELGRPFFDTDHEIETRCGVRIATIFELEGEEGFRQRESRVLDELTQRSGIVLATGGGAVLRPENRAMLRARGQVVYLDASLPEIWRRTRRNRNRPLLQTDNPRARLEALFCERDPLYREIAHIVMPAHGGSIAQAVANVLARLDLAPPDPFPHA</sequence>
<reference evidence="13" key="1">
    <citation type="journal article" date="2010" name="PLoS ONE">
        <title>The complete genome sequence of Cupriavidus metallidurans strain CH34, a master survivalist in harsh and anthropogenic environments.</title>
        <authorList>
            <person name="Janssen P.J."/>
            <person name="Van Houdt R."/>
            <person name="Moors H."/>
            <person name="Monsieurs P."/>
            <person name="Morin N."/>
            <person name="Michaux A."/>
            <person name="Benotmane M.A."/>
            <person name="Leys N."/>
            <person name="Vallaeys T."/>
            <person name="Lapidus A."/>
            <person name="Monchy S."/>
            <person name="Medigue C."/>
            <person name="Taghavi S."/>
            <person name="McCorkle S."/>
            <person name="Dunn J."/>
            <person name="van der Lelie D."/>
            <person name="Mergeay M."/>
        </authorList>
    </citation>
    <scope>NUCLEOTIDE SEQUENCE [LARGE SCALE GENOMIC DNA]</scope>
    <source>
        <strain evidence="13">ATCC 43123 / DSM 2839 / NBRC 102507 / CH34</strain>
    </source>
</reference>